<keyword evidence="6" id="KW-1185">Reference proteome</keyword>
<dbReference type="GO" id="GO:0007389">
    <property type="term" value="P:pattern specification process"/>
    <property type="evidence" value="ECO:0007669"/>
    <property type="project" value="TreeGrafter"/>
</dbReference>
<protein>
    <recommendedName>
        <fullName evidence="3">FRIGIDA-like protein</fullName>
    </recommendedName>
</protein>
<evidence type="ECO:0000256" key="3">
    <source>
        <dbReference type="RuleBase" id="RU364012"/>
    </source>
</evidence>
<sequence length="631" mass="70064">MKDKASRGDIKTTSHKSAKSKSVTGLCCTKSGTSSLKASKHNRKNAGINNEILEASLPSSCPTLPPRSPVLTSSFQNKLPEALFPVGVQSPSHYQKFHLQLFPIDDATRKFLEEENHCPYLELTITSRKKISSVIKHLKIKWANSTSASQELMLFPYNARVENLATFRRWTSRDSDTTAADVHEAIGKPTVFRLRYGWFSILEPKICSFPMESCCFPTELTSKENTENDADDHKEQLSSGLSQKCGLVRTSLSLKESFGTIASNNSTQTEYNQRSDDAKLSWVDCVSNISFGALFSEVEAAEAAKHGSQPPSQNNSNLQQFPISCDSFDAAIAAHIATYRPKSETIPVAQPSILDSEETCNPFSFRNLISSNKNSLLHSEVAPATSLGCTMLSPIMELAQNDGCVPPNTEIDSNKGVDKQEMQVEAKAPNEDNNMFQGLDMHWPPSTGPWQFMPSPKQINGDSNGFGVFVSTNMDILYVQLVGNPQNFCQEESNKLELNALKSIVTCVETRNLEHKFTIDTLKKRILELENASPARKKIPASMKPSTKRTPHDNHPNPSPVKSVPTPTLQVRLGAHQWLNDVMLPNQFLEHGTPFLTVDHPSTMVNTTTVLLLLHRHRISLPRCKTLDRQK</sequence>
<dbReference type="InterPro" id="IPR055315">
    <property type="entry name" value="Cramped-like"/>
</dbReference>
<evidence type="ECO:0000256" key="2">
    <source>
        <dbReference type="ARBA" id="ARBA00023242"/>
    </source>
</evidence>
<keyword evidence="3" id="KW-0217">Developmental protein</keyword>
<comment type="caution">
    <text evidence="5">The sequence shown here is derived from an EMBL/GenBank/DDBJ whole genome shotgun (WGS) entry which is preliminary data.</text>
</comment>
<feature type="region of interest" description="Disordered" evidence="4">
    <location>
        <begin position="533"/>
        <end position="564"/>
    </location>
</feature>
<organism evidence="5 6">
    <name type="scientific">Vanilla planifolia</name>
    <name type="common">Vanilla</name>
    <dbReference type="NCBI Taxonomy" id="51239"/>
    <lineage>
        <taxon>Eukaryota</taxon>
        <taxon>Viridiplantae</taxon>
        <taxon>Streptophyta</taxon>
        <taxon>Embryophyta</taxon>
        <taxon>Tracheophyta</taxon>
        <taxon>Spermatophyta</taxon>
        <taxon>Magnoliopsida</taxon>
        <taxon>Liliopsida</taxon>
        <taxon>Asparagales</taxon>
        <taxon>Orchidaceae</taxon>
        <taxon>Vanilloideae</taxon>
        <taxon>Vanilleae</taxon>
        <taxon>Vanilla</taxon>
    </lineage>
</organism>
<keyword evidence="3" id="KW-0221">Differentiation</keyword>
<proteinExistence type="inferred from homology"/>
<dbReference type="Proteomes" id="UP000636800">
    <property type="component" value="Chromosome 10"/>
</dbReference>
<dbReference type="InterPro" id="IPR012474">
    <property type="entry name" value="Frigida"/>
</dbReference>
<dbReference type="GO" id="GO:0003682">
    <property type="term" value="F:chromatin binding"/>
    <property type="evidence" value="ECO:0007669"/>
    <property type="project" value="InterPro"/>
</dbReference>
<gene>
    <name evidence="5" type="ORF">HPP92_020047</name>
</gene>
<dbReference type="AlphaFoldDB" id="A0A835Q3F4"/>
<evidence type="ECO:0000256" key="4">
    <source>
        <dbReference type="SAM" id="MobiDB-lite"/>
    </source>
</evidence>
<keyword evidence="1" id="KW-0238">DNA-binding</keyword>
<dbReference type="EMBL" id="JADCNL010000010">
    <property type="protein sequence ID" value="KAG0463978.1"/>
    <property type="molecule type" value="Genomic_DNA"/>
</dbReference>
<dbReference type="GO" id="GO:0005634">
    <property type="term" value="C:nucleus"/>
    <property type="evidence" value="ECO:0007669"/>
    <property type="project" value="TreeGrafter"/>
</dbReference>
<dbReference type="PANTHER" id="PTHR21677">
    <property type="entry name" value="CRAMPED PROTEIN"/>
    <property type="match status" value="1"/>
</dbReference>
<accession>A0A835Q3F4</accession>
<keyword evidence="2" id="KW-0539">Nucleus</keyword>
<evidence type="ECO:0000256" key="1">
    <source>
        <dbReference type="ARBA" id="ARBA00023125"/>
    </source>
</evidence>
<dbReference type="Pfam" id="PF07899">
    <property type="entry name" value="Frigida"/>
    <property type="match status" value="1"/>
</dbReference>
<reference evidence="5 6" key="1">
    <citation type="journal article" date="2020" name="Nat. Food">
        <title>A phased Vanilla planifolia genome enables genetic improvement of flavour and production.</title>
        <authorList>
            <person name="Hasing T."/>
            <person name="Tang H."/>
            <person name="Brym M."/>
            <person name="Khazi F."/>
            <person name="Huang T."/>
            <person name="Chambers A.H."/>
        </authorList>
    </citation>
    <scope>NUCLEOTIDE SEQUENCE [LARGE SCALE GENOMIC DNA]</scope>
    <source>
        <tissue evidence="5">Leaf</tissue>
    </source>
</reference>
<dbReference type="PANTHER" id="PTHR21677:SF1">
    <property type="entry name" value="PROTEIN CRAMPED-LIKE"/>
    <property type="match status" value="1"/>
</dbReference>
<dbReference type="GO" id="GO:0009908">
    <property type="term" value="P:flower development"/>
    <property type="evidence" value="ECO:0007669"/>
    <property type="project" value="UniProtKB-KW"/>
</dbReference>
<evidence type="ECO:0000313" key="6">
    <source>
        <dbReference type="Proteomes" id="UP000636800"/>
    </source>
</evidence>
<comment type="similarity">
    <text evidence="3">Belongs to the Frigida family.</text>
</comment>
<name>A0A835Q3F4_VANPL</name>
<dbReference type="GO" id="GO:0030154">
    <property type="term" value="P:cell differentiation"/>
    <property type="evidence" value="ECO:0007669"/>
    <property type="project" value="UniProtKB-KW"/>
</dbReference>
<keyword evidence="3" id="KW-0287">Flowering</keyword>
<dbReference type="GO" id="GO:0003677">
    <property type="term" value="F:DNA binding"/>
    <property type="evidence" value="ECO:0007669"/>
    <property type="project" value="UniProtKB-KW"/>
</dbReference>
<evidence type="ECO:0000313" key="5">
    <source>
        <dbReference type="EMBL" id="KAG0463978.1"/>
    </source>
</evidence>